<evidence type="ECO:0000256" key="2">
    <source>
        <dbReference type="ARBA" id="ARBA00009137"/>
    </source>
</evidence>
<keyword evidence="5" id="KW-0812">Transmembrane</keyword>
<dbReference type="GO" id="GO:0005886">
    <property type="term" value="C:plasma membrane"/>
    <property type="evidence" value="ECO:0007669"/>
    <property type="project" value="UniProtKB-SubCell"/>
</dbReference>
<name>A0A7G9YMN7_9EURY</name>
<evidence type="ECO:0000256" key="4">
    <source>
        <dbReference type="ARBA" id="ARBA00022475"/>
    </source>
</evidence>
<dbReference type="GO" id="GO:0030001">
    <property type="term" value="P:metal ion transport"/>
    <property type="evidence" value="ECO:0007669"/>
    <property type="project" value="UniProtKB-ARBA"/>
</dbReference>
<protein>
    <submittedName>
        <fullName evidence="9">Uncharacterized protein</fullName>
    </submittedName>
</protein>
<keyword evidence="4" id="KW-1003">Cell membrane</keyword>
<dbReference type="GO" id="GO:0008324">
    <property type="term" value="F:monoatomic cation transmembrane transporter activity"/>
    <property type="evidence" value="ECO:0007669"/>
    <property type="project" value="InterPro"/>
</dbReference>
<dbReference type="EMBL" id="MT631376">
    <property type="protein sequence ID" value="QNO49271.1"/>
    <property type="molecule type" value="Genomic_DNA"/>
</dbReference>
<evidence type="ECO:0000256" key="7">
    <source>
        <dbReference type="ARBA" id="ARBA00023065"/>
    </source>
</evidence>
<dbReference type="PANTHER" id="PTHR32024:SF2">
    <property type="entry name" value="TRK SYSTEM POTASSIUM UPTAKE PROTEIN TRKG-RELATED"/>
    <property type="match status" value="1"/>
</dbReference>
<evidence type="ECO:0000256" key="3">
    <source>
        <dbReference type="ARBA" id="ARBA00022448"/>
    </source>
</evidence>
<keyword evidence="3" id="KW-0813">Transport</keyword>
<reference evidence="9" key="1">
    <citation type="submission" date="2020-06" db="EMBL/GenBank/DDBJ databases">
        <title>Unique genomic features of the anaerobic methanotrophic archaea.</title>
        <authorList>
            <person name="Chadwick G.L."/>
            <person name="Skennerton C.T."/>
            <person name="Laso-Perez R."/>
            <person name="Leu A.O."/>
            <person name="Speth D.R."/>
            <person name="Yu H."/>
            <person name="Morgan-Lang C."/>
            <person name="Hatzenpichler R."/>
            <person name="Goudeau D."/>
            <person name="Malmstrom R."/>
            <person name="Brazelton W.J."/>
            <person name="Woyke T."/>
            <person name="Hallam S.J."/>
            <person name="Tyson G.W."/>
            <person name="Wegener G."/>
            <person name="Boetius A."/>
            <person name="Orphan V."/>
        </authorList>
    </citation>
    <scope>NUCLEOTIDE SEQUENCE</scope>
</reference>
<proteinExistence type="inferred from homology"/>
<dbReference type="InterPro" id="IPR003445">
    <property type="entry name" value="Cat_transpt"/>
</dbReference>
<evidence type="ECO:0000256" key="8">
    <source>
        <dbReference type="ARBA" id="ARBA00023136"/>
    </source>
</evidence>
<dbReference type="AlphaFoldDB" id="A0A7G9YMN7"/>
<gene>
    <name evidence="9" type="ORF">ANJBEOKM_00011</name>
</gene>
<accession>A0A7G9YMN7</accession>
<evidence type="ECO:0000313" key="9">
    <source>
        <dbReference type="EMBL" id="QNO49271.1"/>
    </source>
</evidence>
<organism evidence="9">
    <name type="scientific">Candidatus Methanogaster sp. ANME-2c ERB4</name>
    <dbReference type="NCBI Taxonomy" id="2759911"/>
    <lineage>
        <taxon>Archaea</taxon>
        <taxon>Methanobacteriati</taxon>
        <taxon>Methanobacteriota</taxon>
        <taxon>Stenosarchaea group</taxon>
        <taxon>Methanomicrobia</taxon>
        <taxon>Methanosarcinales</taxon>
        <taxon>ANME-2 cluster</taxon>
        <taxon>Candidatus Methanogasteraceae</taxon>
        <taxon>Candidatus Methanogaster</taxon>
    </lineage>
</organism>
<dbReference type="Pfam" id="PF02386">
    <property type="entry name" value="TrkH"/>
    <property type="match status" value="1"/>
</dbReference>
<keyword evidence="8" id="KW-0472">Membrane</keyword>
<evidence type="ECO:0000256" key="1">
    <source>
        <dbReference type="ARBA" id="ARBA00004651"/>
    </source>
</evidence>
<dbReference type="PANTHER" id="PTHR32024">
    <property type="entry name" value="TRK SYSTEM POTASSIUM UPTAKE PROTEIN TRKG-RELATED"/>
    <property type="match status" value="1"/>
</dbReference>
<evidence type="ECO:0000256" key="6">
    <source>
        <dbReference type="ARBA" id="ARBA00022989"/>
    </source>
</evidence>
<sequence>MFLLVGVVVLLHVVPAGFNLDDVILEVASAQSNAGLSTGITTASLPAAGKIMLIFNMGPGRLEIIPAVFLLRTLLVREVT</sequence>
<evidence type="ECO:0000256" key="5">
    <source>
        <dbReference type="ARBA" id="ARBA00022692"/>
    </source>
</evidence>
<keyword evidence="7" id="KW-0406">Ion transport</keyword>
<comment type="subcellular location">
    <subcellularLocation>
        <location evidence="1">Cell membrane</location>
        <topology evidence="1">Multi-pass membrane protein</topology>
    </subcellularLocation>
</comment>
<keyword evidence="6" id="KW-1133">Transmembrane helix</keyword>
<comment type="similarity">
    <text evidence="2">Belongs to the TrkH potassium transport family.</text>
</comment>